<evidence type="ECO:0000313" key="2">
    <source>
        <dbReference type="Proteomes" id="UP001476807"/>
    </source>
</evidence>
<reference evidence="1 2" key="1">
    <citation type="submission" date="2024-06" db="EMBL/GenBank/DDBJ databases">
        <title>Pontibacter populi HYL7-15.</title>
        <authorList>
            <person name="Kim M.K."/>
        </authorList>
    </citation>
    <scope>NUCLEOTIDE SEQUENCE [LARGE SCALE GENOMIC DNA]</scope>
    <source>
        <strain evidence="1 2">HYL7-15</strain>
    </source>
</reference>
<keyword evidence="2" id="KW-1185">Reference proteome</keyword>
<gene>
    <name evidence="1" type="ORF">ABS362_16570</name>
</gene>
<proteinExistence type="predicted"/>
<evidence type="ECO:0000313" key="1">
    <source>
        <dbReference type="EMBL" id="MER2999167.1"/>
    </source>
</evidence>
<protein>
    <recommendedName>
        <fullName evidence="3">Outer membrane protein beta-barrel domain-containing protein</fullName>
    </recommendedName>
</protein>
<name>A0ABV1RYG2_9BACT</name>
<accession>A0ABV1RYG2</accession>
<dbReference type="EMBL" id="JBEOKT010000019">
    <property type="protein sequence ID" value="MER2999167.1"/>
    <property type="molecule type" value="Genomic_DNA"/>
</dbReference>
<dbReference type="RefSeq" id="WP_350413794.1">
    <property type="nucleotide sequence ID" value="NZ_JBEOKT010000019.1"/>
</dbReference>
<comment type="caution">
    <text evidence="1">The sequence shown here is derived from an EMBL/GenBank/DDBJ whole genome shotgun (WGS) entry which is preliminary data.</text>
</comment>
<evidence type="ECO:0008006" key="3">
    <source>
        <dbReference type="Google" id="ProtNLM"/>
    </source>
</evidence>
<sequence length="188" mass="21239">MKSSLLNKTVRVVTLVVTMGFGGITHASAQHHETADTEEHKFKHFRVSAMLYHTYIGTETVEGKELLIVPSVGLDLEYWFNEKWGIGSHNDLEHTSFIVKHGDTDILERESPVLLTVDALWRPWKGLVLLAGPGVELEKQENLLVFRGGVEYEIEIGKHWDVAPTIFYDSRIDAYDSFSIGIGIGKRF</sequence>
<organism evidence="1 2">
    <name type="scientific">Pontibacter populi</name>
    <dbReference type="NCBI Taxonomy" id="890055"/>
    <lineage>
        <taxon>Bacteria</taxon>
        <taxon>Pseudomonadati</taxon>
        <taxon>Bacteroidota</taxon>
        <taxon>Cytophagia</taxon>
        <taxon>Cytophagales</taxon>
        <taxon>Hymenobacteraceae</taxon>
        <taxon>Pontibacter</taxon>
    </lineage>
</organism>
<dbReference type="Proteomes" id="UP001476807">
    <property type="component" value="Unassembled WGS sequence"/>
</dbReference>